<dbReference type="RefSeq" id="WP_305107521.1">
    <property type="nucleotide sequence ID" value="NZ_JAUTWS010000054.1"/>
</dbReference>
<gene>
    <name evidence="5" type="ORF">Q7A36_30300</name>
</gene>
<dbReference type="SUPFAM" id="SSF52540">
    <property type="entry name" value="P-loop containing nucleoside triphosphate hydrolases"/>
    <property type="match status" value="1"/>
</dbReference>
<sequence length="246" mass="26044">MSPPLLELRDATMRFGGVTALGDVSLSLAAGEILGVIGPNGAGKTTLFNVITGAYRLTSGAVLFEGRPIQGLPPHRIARLGLARTFQNIRLFPSMTVAEHLHVAQPSGFAASLLPGGGDAGRARVAAALERFGLGPCRDRLATTLPYGVQRRVEIARAWIAQPRLLLLDEPVAGMNPEEAAALAGLIRSLRADGMAVLLIEHDMPFVMGLCDRLQVLDFGTLIASGPPERVRQDPRVLDAYLGTAA</sequence>
<accession>A0ABT9E9R1</accession>
<proteinExistence type="predicted"/>
<reference evidence="5 6" key="1">
    <citation type="submission" date="2023-08" db="EMBL/GenBank/DDBJ databases">
        <title>The draft genome sequence of Paracraurococcus sp. LOR1-02.</title>
        <authorList>
            <person name="Kingkaew E."/>
            <person name="Tanasupawat S."/>
        </authorList>
    </citation>
    <scope>NUCLEOTIDE SEQUENCE [LARGE SCALE GENOMIC DNA]</scope>
    <source>
        <strain evidence="5 6">LOR1-02</strain>
    </source>
</reference>
<dbReference type="Proteomes" id="UP001243009">
    <property type="component" value="Unassembled WGS sequence"/>
</dbReference>
<dbReference type="Gene3D" id="3.40.50.300">
    <property type="entry name" value="P-loop containing nucleotide triphosphate hydrolases"/>
    <property type="match status" value="1"/>
</dbReference>
<evidence type="ECO:0000256" key="2">
    <source>
        <dbReference type="ARBA" id="ARBA00022741"/>
    </source>
</evidence>
<evidence type="ECO:0000256" key="1">
    <source>
        <dbReference type="ARBA" id="ARBA00022448"/>
    </source>
</evidence>
<dbReference type="Pfam" id="PF00005">
    <property type="entry name" value="ABC_tran"/>
    <property type="match status" value="1"/>
</dbReference>
<dbReference type="CDD" id="cd03219">
    <property type="entry name" value="ABC_Mj1267_LivG_branched"/>
    <property type="match status" value="1"/>
</dbReference>
<keyword evidence="2" id="KW-0547">Nucleotide-binding</keyword>
<dbReference type="PANTHER" id="PTHR45772">
    <property type="entry name" value="CONSERVED COMPONENT OF ABC TRANSPORTER FOR NATURAL AMINO ACIDS-RELATED"/>
    <property type="match status" value="1"/>
</dbReference>
<comment type="caution">
    <text evidence="5">The sequence shown here is derived from an EMBL/GenBank/DDBJ whole genome shotgun (WGS) entry which is preliminary data.</text>
</comment>
<dbReference type="Pfam" id="PF12399">
    <property type="entry name" value="BCA_ABC_TP_C"/>
    <property type="match status" value="1"/>
</dbReference>
<keyword evidence="6" id="KW-1185">Reference proteome</keyword>
<feature type="domain" description="ABC transporter" evidence="4">
    <location>
        <begin position="6"/>
        <end position="244"/>
    </location>
</feature>
<evidence type="ECO:0000259" key="4">
    <source>
        <dbReference type="PROSITE" id="PS50893"/>
    </source>
</evidence>
<keyword evidence="1" id="KW-0813">Transport</keyword>
<evidence type="ECO:0000256" key="3">
    <source>
        <dbReference type="ARBA" id="ARBA00022840"/>
    </source>
</evidence>
<dbReference type="InterPro" id="IPR027417">
    <property type="entry name" value="P-loop_NTPase"/>
</dbReference>
<organism evidence="5 6">
    <name type="scientific">Paracraurococcus lichenis</name>
    <dbReference type="NCBI Taxonomy" id="3064888"/>
    <lineage>
        <taxon>Bacteria</taxon>
        <taxon>Pseudomonadati</taxon>
        <taxon>Pseudomonadota</taxon>
        <taxon>Alphaproteobacteria</taxon>
        <taxon>Acetobacterales</taxon>
        <taxon>Roseomonadaceae</taxon>
        <taxon>Paracraurococcus</taxon>
    </lineage>
</organism>
<protein>
    <submittedName>
        <fullName evidence="5">ABC transporter ATP-binding protein</fullName>
    </submittedName>
</protein>
<dbReference type="EMBL" id="JAUTWS010000054">
    <property type="protein sequence ID" value="MDO9712665.1"/>
    <property type="molecule type" value="Genomic_DNA"/>
</dbReference>
<name>A0ABT9E9R1_9PROT</name>
<evidence type="ECO:0000313" key="6">
    <source>
        <dbReference type="Proteomes" id="UP001243009"/>
    </source>
</evidence>
<dbReference type="PROSITE" id="PS50893">
    <property type="entry name" value="ABC_TRANSPORTER_2"/>
    <property type="match status" value="1"/>
</dbReference>
<evidence type="ECO:0000313" key="5">
    <source>
        <dbReference type="EMBL" id="MDO9712665.1"/>
    </source>
</evidence>
<dbReference type="InterPro" id="IPR032823">
    <property type="entry name" value="BCA_ABC_TP_C"/>
</dbReference>
<keyword evidence="3 5" id="KW-0067">ATP-binding</keyword>
<dbReference type="GO" id="GO:0005524">
    <property type="term" value="F:ATP binding"/>
    <property type="evidence" value="ECO:0007669"/>
    <property type="project" value="UniProtKB-KW"/>
</dbReference>
<dbReference type="InterPro" id="IPR003593">
    <property type="entry name" value="AAA+_ATPase"/>
</dbReference>
<dbReference type="InterPro" id="IPR003439">
    <property type="entry name" value="ABC_transporter-like_ATP-bd"/>
</dbReference>
<dbReference type="InterPro" id="IPR051120">
    <property type="entry name" value="ABC_AA/LPS_Transport"/>
</dbReference>
<dbReference type="SMART" id="SM00382">
    <property type="entry name" value="AAA"/>
    <property type="match status" value="1"/>
</dbReference>